<evidence type="ECO:0000313" key="1">
    <source>
        <dbReference type="EMBL" id="NHC12199.1"/>
    </source>
</evidence>
<dbReference type="EMBL" id="JAANNP010000001">
    <property type="protein sequence ID" value="NHC12199.1"/>
    <property type="molecule type" value="Genomic_DNA"/>
</dbReference>
<keyword evidence="2" id="KW-1185">Reference proteome</keyword>
<protein>
    <recommendedName>
        <fullName evidence="3">Hpr(Ser) kinase/phosphatase</fullName>
    </recommendedName>
</protein>
<dbReference type="Proteomes" id="UP000800981">
    <property type="component" value="Unassembled WGS sequence"/>
</dbReference>
<comment type="caution">
    <text evidence="1">The sequence shown here is derived from an EMBL/GenBank/DDBJ whole genome shotgun (WGS) entry which is preliminary data.</text>
</comment>
<evidence type="ECO:0000313" key="2">
    <source>
        <dbReference type="Proteomes" id="UP000800981"/>
    </source>
</evidence>
<dbReference type="RefSeq" id="WP_166276184.1">
    <property type="nucleotide sequence ID" value="NZ_JAANNP010000001.1"/>
</dbReference>
<name>A0ABX0GN03_9ACTN</name>
<organism evidence="1 2">
    <name type="scientific">Motilibacter deserti</name>
    <dbReference type="NCBI Taxonomy" id="2714956"/>
    <lineage>
        <taxon>Bacteria</taxon>
        <taxon>Bacillati</taxon>
        <taxon>Actinomycetota</taxon>
        <taxon>Actinomycetes</taxon>
        <taxon>Motilibacterales</taxon>
        <taxon>Motilibacteraceae</taxon>
        <taxon>Motilibacter</taxon>
    </lineage>
</organism>
<dbReference type="SUPFAM" id="SSF53795">
    <property type="entry name" value="PEP carboxykinase-like"/>
    <property type="match status" value="1"/>
</dbReference>
<proteinExistence type="predicted"/>
<reference evidence="1 2" key="1">
    <citation type="submission" date="2020-03" db="EMBL/GenBank/DDBJ databases">
        <title>Two novel Motilibacter sp.</title>
        <authorList>
            <person name="Liu S."/>
        </authorList>
    </citation>
    <scope>NUCLEOTIDE SEQUENCE [LARGE SCALE GENOMIC DNA]</scope>
    <source>
        <strain evidence="1 2">E257</strain>
    </source>
</reference>
<evidence type="ECO:0008006" key="3">
    <source>
        <dbReference type="Google" id="ProtNLM"/>
    </source>
</evidence>
<dbReference type="Gene3D" id="3.40.50.300">
    <property type="entry name" value="P-loop containing nucleotide triphosphate hydrolases"/>
    <property type="match status" value="1"/>
</dbReference>
<accession>A0ABX0GN03</accession>
<dbReference type="InterPro" id="IPR027417">
    <property type="entry name" value="P-loop_NTPase"/>
</dbReference>
<sequence>MSETRDCERLGPYLALDAVVEVSVEDARTAAYLRRALSGLPTAPAGARPVRYALRRVDAGHVLERNDEPVLVEPDRGWLPTAYLLWHLNRDAVNATLPRATVLHAAAASWAGGTVLLPAPMETGKSTLVTGLVRAGFSYVTDEAVAVDPATLALTSYPKPIGLDPGSWPVLPDARPDDADVLPEQWLVAASGLAGSGGVAPQPVPPARLVVLASFERGARARLEMLTPGAAVLEMARSCFGWPGTARRDLPVLARLAESVPSFRLPRGDLDGAVATLRSALERAAA</sequence>
<gene>
    <name evidence="1" type="ORF">G9H71_00185</name>
</gene>